<name>A0ACC2XM25_9TREE</name>
<proteinExistence type="predicted"/>
<dbReference type="EMBL" id="JASBWV010000010">
    <property type="protein sequence ID" value="KAJ9124426.1"/>
    <property type="molecule type" value="Genomic_DNA"/>
</dbReference>
<protein>
    <submittedName>
        <fullName evidence="1">Uncharacterized protein</fullName>
    </submittedName>
</protein>
<evidence type="ECO:0000313" key="2">
    <source>
        <dbReference type="Proteomes" id="UP001234202"/>
    </source>
</evidence>
<gene>
    <name evidence="1" type="ORF">QFC24_003214</name>
</gene>
<dbReference type="Proteomes" id="UP001234202">
    <property type="component" value="Unassembled WGS sequence"/>
</dbReference>
<reference evidence="1" key="1">
    <citation type="submission" date="2023-04" db="EMBL/GenBank/DDBJ databases">
        <title>Draft Genome sequencing of Naganishia species isolated from polar environments using Oxford Nanopore Technology.</title>
        <authorList>
            <person name="Leo P."/>
            <person name="Venkateswaran K."/>
        </authorList>
    </citation>
    <scope>NUCLEOTIDE SEQUENCE</scope>
    <source>
        <strain evidence="1">DBVPG 5303</strain>
    </source>
</reference>
<sequence length="269" mass="27978">MPTQTLVYALPLPPPFTRNQQPADQHSASQNSNHTNYQYIIQLTIPTSDTTTTSNNASSTNLPFTSSRKRAKASIMIWAGIGRVKQPIAGNNSEPDNAYQRALAEEMGDGDDASVSRSQQVVQFEALSRRLGDDWACAMPSLLQNIPVASSNLLIGIESENTSNMGGSGGATKSGHARSMAERLAKRFHSQIFLSLDIPPALSLLASIGPSISSEGGEGGGGGMGLAPMQGMGLGGGFGLPGLDPLGDKLYLGLEKALVGVLAGVIGAV</sequence>
<comment type="caution">
    <text evidence="1">The sequence shown here is derived from an EMBL/GenBank/DDBJ whole genome shotgun (WGS) entry which is preliminary data.</text>
</comment>
<keyword evidence="2" id="KW-1185">Reference proteome</keyword>
<evidence type="ECO:0000313" key="1">
    <source>
        <dbReference type="EMBL" id="KAJ9124426.1"/>
    </source>
</evidence>
<organism evidence="1 2">
    <name type="scientific">Naganishia onofrii</name>
    <dbReference type="NCBI Taxonomy" id="1851511"/>
    <lineage>
        <taxon>Eukaryota</taxon>
        <taxon>Fungi</taxon>
        <taxon>Dikarya</taxon>
        <taxon>Basidiomycota</taxon>
        <taxon>Agaricomycotina</taxon>
        <taxon>Tremellomycetes</taxon>
        <taxon>Filobasidiales</taxon>
        <taxon>Filobasidiaceae</taxon>
        <taxon>Naganishia</taxon>
    </lineage>
</organism>
<accession>A0ACC2XM25</accession>